<dbReference type="Proteomes" id="UP000189796">
    <property type="component" value="Chromosome I"/>
</dbReference>
<dbReference type="AlphaFoldDB" id="A0A1M5WSU2"/>
<feature type="transmembrane region" description="Helical" evidence="2">
    <location>
        <begin position="6"/>
        <end position="26"/>
    </location>
</feature>
<keyword evidence="2" id="KW-0472">Membrane</keyword>
<feature type="region of interest" description="Disordered" evidence="1">
    <location>
        <begin position="51"/>
        <end position="89"/>
    </location>
</feature>
<protein>
    <submittedName>
        <fullName evidence="3">Uncharacterized protein</fullName>
    </submittedName>
</protein>
<evidence type="ECO:0000256" key="1">
    <source>
        <dbReference type="SAM" id="MobiDB-lite"/>
    </source>
</evidence>
<gene>
    <name evidence="3" type="ORF">SAMN05443248_6771</name>
</gene>
<evidence type="ECO:0000256" key="2">
    <source>
        <dbReference type="SAM" id="Phobius"/>
    </source>
</evidence>
<name>A0A1M5WSU2_9BRAD</name>
<evidence type="ECO:0000313" key="3">
    <source>
        <dbReference type="EMBL" id="SHH90511.1"/>
    </source>
</evidence>
<proteinExistence type="predicted"/>
<sequence>MTSGMTALAIAVGGTSLICYVVTTRLQNRRAPRRSSSDSFGADGAGYAGDHGGTLWSDGVHSASDSSGNLVDGGGDGSDSGGGGDGGGD</sequence>
<organism evidence="3 4">
    <name type="scientific">Bradyrhizobium erythrophlei</name>
    <dbReference type="NCBI Taxonomy" id="1437360"/>
    <lineage>
        <taxon>Bacteria</taxon>
        <taxon>Pseudomonadati</taxon>
        <taxon>Pseudomonadota</taxon>
        <taxon>Alphaproteobacteria</taxon>
        <taxon>Hyphomicrobiales</taxon>
        <taxon>Nitrobacteraceae</taxon>
        <taxon>Bradyrhizobium</taxon>
    </lineage>
</organism>
<reference evidence="3 4" key="1">
    <citation type="submission" date="2016-11" db="EMBL/GenBank/DDBJ databases">
        <authorList>
            <person name="Jaros S."/>
            <person name="Januszkiewicz K."/>
            <person name="Wedrychowicz H."/>
        </authorList>
    </citation>
    <scope>NUCLEOTIDE SEQUENCE [LARGE SCALE GENOMIC DNA]</scope>
    <source>
        <strain evidence="3 4">GAS138</strain>
    </source>
</reference>
<keyword evidence="2" id="KW-0812">Transmembrane</keyword>
<evidence type="ECO:0000313" key="4">
    <source>
        <dbReference type="Proteomes" id="UP000189796"/>
    </source>
</evidence>
<keyword evidence="2" id="KW-1133">Transmembrane helix</keyword>
<feature type="compositionally biased region" description="Gly residues" evidence="1">
    <location>
        <begin position="71"/>
        <end position="89"/>
    </location>
</feature>
<dbReference type="EMBL" id="LT670817">
    <property type="protein sequence ID" value="SHH90511.1"/>
    <property type="molecule type" value="Genomic_DNA"/>
</dbReference>
<accession>A0A1M5WSU2</accession>
<dbReference type="RefSeq" id="WP_079607677.1">
    <property type="nucleotide sequence ID" value="NZ_LT670817.1"/>
</dbReference>